<feature type="transmembrane region" description="Helical" evidence="2">
    <location>
        <begin position="491"/>
        <end position="510"/>
    </location>
</feature>
<dbReference type="PANTHER" id="PTHR24177:SF343">
    <property type="entry name" value="PROTEIN ACCELERATED CELL DEATH 6-LIKE"/>
    <property type="match status" value="1"/>
</dbReference>
<feature type="transmembrane region" description="Helical" evidence="2">
    <location>
        <begin position="560"/>
        <end position="578"/>
    </location>
</feature>
<dbReference type="Pfam" id="PF13962">
    <property type="entry name" value="PGG"/>
    <property type="match status" value="1"/>
</dbReference>
<evidence type="ECO:0000313" key="5">
    <source>
        <dbReference type="Proteomes" id="UP001187471"/>
    </source>
</evidence>
<accession>A0AA88UB91</accession>
<comment type="caution">
    <text evidence="4">The sequence shown here is derived from an EMBL/GenBank/DDBJ whole genome shotgun (WGS) entry which is preliminary data.</text>
</comment>
<keyword evidence="2" id="KW-0812">Transmembrane</keyword>
<dbReference type="SUPFAM" id="SSF48403">
    <property type="entry name" value="Ankyrin repeat"/>
    <property type="match status" value="1"/>
</dbReference>
<dbReference type="PROSITE" id="PS50297">
    <property type="entry name" value="ANK_REP_REGION"/>
    <property type="match status" value="1"/>
</dbReference>
<evidence type="ECO:0000256" key="1">
    <source>
        <dbReference type="PROSITE-ProRule" id="PRU00023"/>
    </source>
</evidence>
<dbReference type="PANTHER" id="PTHR24177">
    <property type="entry name" value="CASKIN"/>
    <property type="match status" value="1"/>
</dbReference>
<feature type="transmembrane region" description="Helical" evidence="2">
    <location>
        <begin position="449"/>
        <end position="471"/>
    </location>
</feature>
<dbReference type="GO" id="GO:0016020">
    <property type="term" value="C:membrane"/>
    <property type="evidence" value="ECO:0007669"/>
    <property type="project" value="TreeGrafter"/>
</dbReference>
<name>A0AA88UB91_9ASTE</name>
<protein>
    <recommendedName>
        <fullName evidence="3">PGG domain-containing protein</fullName>
    </recommendedName>
</protein>
<keyword evidence="5" id="KW-1185">Reference proteome</keyword>
<feature type="domain" description="PGG" evidence="3">
    <location>
        <begin position="441"/>
        <end position="548"/>
    </location>
</feature>
<feature type="repeat" description="ANK" evidence="1">
    <location>
        <begin position="127"/>
        <end position="159"/>
    </location>
</feature>
<evidence type="ECO:0000259" key="3">
    <source>
        <dbReference type="Pfam" id="PF13962"/>
    </source>
</evidence>
<proteinExistence type="predicted"/>
<sequence length="603" mass="68214">MESSLRTNSTTVTINRSGSRRWDAYKTASVRTPGSVEFLCNYWREDGGTDTLDEQGDTVLHFLAIYNNVEAFKQLIQRNLLSGDQLKEQVNASGDIALHEAARLGQKEVAEVMLKRENNLVSVRNKLGETPLYVAAANGKKEVFTLLTEYQSDCMATRDDGCTILHAAVMGEFYYDFIIGSISDLALTILGSYPDLALKRDKNGLTALHWLATTPSSFPSWSFYVLKNLGRANFILVQIAQIIIYFYLPLVEEIDDEKQKHIVALALAKNLLEEAKDWSQYASIEETDTGISTERIGKVPDPLMLATKHGIDELAIEILDRYPEAANLLDEKGRNILHIAVEKKCRILYKHFRKTIVHKERMMAAVDYKGNTILHCAASVGDVPNLRPGAMEHMKWDVLWFERVRRDSNPHILRHRNSNGKTAVELYEEHHSTLRETAEKAAKDINQGLMIISTLLATVNFAVLFTLPGGFNQDDGHPVLLDNSKRALRLFLFYIGASLFAALFALATLLSIQLSPFHVDDFYFALPMKWLISSTAMFYSTAFTIMACLQTLILEDAMQNLYYAAMFAAVILLFLVYVDSIYICFRHMVEVIQYSFTYTSQQM</sequence>
<feature type="transmembrane region" description="Helical" evidence="2">
    <location>
        <begin position="530"/>
        <end position="554"/>
    </location>
</feature>
<dbReference type="Gene3D" id="1.25.40.20">
    <property type="entry name" value="Ankyrin repeat-containing domain"/>
    <property type="match status" value="2"/>
</dbReference>
<dbReference type="Pfam" id="PF12796">
    <property type="entry name" value="Ank_2"/>
    <property type="match status" value="2"/>
</dbReference>
<dbReference type="AlphaFoldDB" id="A0AA88UB91"/>
<dbReference type="PROSITE" id="PS50088">
    <property type="entry name" value="ANK_REPEAT"/>
    <property type="match status" value="1"/>
</dbReference>
<dbReference type="InterPro" id="IPR002110">
    <property type="entry name" value="Ankyrin_rpt"/>
</dbReference>
<dbReference type="InterPro" id="IPR036770">
    <property type="entry name" value="Ankyrin_rpt-contain_sf"/>
</dbReference>
<keyword evidence="2" id="KW-1133">Transmembrane helix</keyword>
<keyword evidence="1" id="KW-0040">ANK repeat</keyword>
<evidence type="ECO:0000313" key="4">
    <source>
        <dbReference type="EMBL" id="KAK2977805.1"/>
    </source>
</evidence>
<keyword evidence="2" id="KW-0472">Membrane</keyword>
<dbReference type="Proteomes" id="UP001187471">
    <property type="component" value="Unassembled WGS sequence"/>
</dbReference>
<dbReference type="SMART" id="SM00248">
    <property type="entry name" value="ANK"/>
    <property type="match status" value="3"/>
</dbReference>
<reference evidence="4" key="1">
    <citation type="submission" date="2022-12" db="EMBL/GenBank/DDBJ databases">
        <title>Draft genome assemblies for two species of Escallonia (Escalloniales).</title>
        <authorList>
            <person name="Chanderbali A."/>
            <person name="Dervinis C."/>
            <person name="Anghel I."/>
            <person name="Soltis D."/>
            <person name="Soltis P."/>
            <person name="Zapata F."/>
        </authorList>
    </citation>
    <scope>NUCLEOTIDE SEQUENCE</scope>
    <source>
        <strain evidence="4">UCBG92.1500</strain>
        <tissue evidence="4">Leaf</tissue>
    </source>
</reference>
<gene>
    <name evidence="4" type="ORF">RJ640_006297</name>
</gene>
<dbReference type="InterPro" id="IPR026961">
    <property type="entry name" value="PGG_dom"/>
</dbReference>
<organism evidence="4 5">
    <name type="scientific">Escallonia rubra</name>
    <dbReference type="NCBI Taxonomy" id="112253"/>
    <lineage>
        <taxon>Eukaryota</taxon>
        <taxon>Viridiplantae</taxon>
        <taxon>Streptophyta</taxon>
        <taxon>Embryophyta</taxon>
        <taxon>Tracheophyta</taxon>
        <taxon>Spermatophyta</taxon>
        <taxon>Magnoliopsida</taxon>
        <taxon>eudicotyledons</taxon>
        <taxon>Gunneridae</taxon>
        <taxon>Pentapetalae</taxon>
        <taxon>asterids</taxon>
        <taxon>campanulids</taxon>
        <taxon>Escalloniales</taxon>
        <taxon>Escalloniaceae</taxon>
        <taxon>Escallonia</taxon>
    </lineage>
</organism>
<dbReference type="EMBL" id="JAVXUO010001949">
    <property type="protein sequence ID" value="KAK2977805.1"/>
    <property type="molecule type" value="Genomic_DNA"/>
</dbReference>
<evidence type="ECO:0000256" key="2">
    <source>
        <dbReference type="SAM" id="Phobius"/>
    </source>
</evidence>